<evidence type="ECO:0000256" key="1">
    <source>
        <dbReference type="SAM" id="MobiDB-lite"/>
    </source>
</evidence>
<organism evidence="2 3">
    <name type="scientific">Phytophthora megakarya</name>
    <dbReference type="NCBI Taxonomy" id="4795"/>
    <lineage>
        <taxon>Eukaryota</taxon>
        <taxon>Sar</taxon>
        <taxon>Stramenopiles</taxon>
        <taxon>Oomycota</taxon>
        <taxon>Peronosporomycetes</taxon>
        <taxon>Peronosporales</taxon>
        <taxon>Peronosporaceae</taxon>
        <taxon>Phytophthora</taxon>
    </lineage>
</organism>
<sequence>MKTLVVSHLVRPVLLYPQERKHKSEMGKLKSIIKGSMLRGESKLESNYYRKPTWCPGKLFYRVDTMAFDYDNMVPHTCREPHTRLASSNGHLHVIWTLTYKEFYLYTDGAVRGLSEKQMYTKTVSAMRNVDDVRPEEHLPKFISLMTTQTQDSYKCFFIALNLLWTDITKVAADFDSALFFSVRDHFHEVRIVGCLLHLKQAWRRKMKKLRLPDSAVSIAMQKYVLDILTVVDPGNIKVQGTAWINQKIKQRYQNMDDKRSSRVANVYGTQRANISRTNIPLERYYREINTRVRTPHPALTKFIKSVISKDAEAPAREPIQLPRAPKLSELGAKESSKPKTKMMMLH</sequence>
<dbReference type="OrthoDB" id="7700696at2759"/>
<feature type="region of interest" description="Disordered" evidence="1">
    <location>
        <begin position="315"/>
        <end position="347"/>
    </location>
</feature>
<evidence type="ECO:0008006" key="4">
    <source>
        <dbReference type="Google" id="ProtNLM"/>
    </source>
</evidence>
<comment type="caution">
    <text evidence="2">The sequence shown here is derived from an EMBL/GenBank/DDBJ whole genome shotgun (WGS) entry which is preliminary data.</text>
</comment>
<name>A0A225V3H9_9STRA</name>
<dbReference type="Proteomes" id="UP000198211">
    <property type="component" value="Unassembled WGS sequence"/>
</dbReference>
<keyword evidence="3" id="KW-1185">Reference proteome</keyword>
<gene>
    <name evidence="2" type="ORF">PHMEG_00030123</name>
</gene>
<dbReference type="AlphaFoldDB" id="A0A225V3H9"/>
<accession>A0A225V3H9</accession>
<proteinExistence type="predicted"/>
<protein>
    <recommendedName>
        <fullName evidence="4">MULE transposase domain-containing protein</fullName>
    </recommendedName>
</protein>
<dbReference type="EMBL" id="NBNE01008907">
    <property type="protein sequence ID" value="OWY98969.1"/>
    <property type="molecule type" value="Genomic_DNA"/>
</dbReference>
<evidence type="ECO:0000313" key="2">
    <source>
        <dbReference type="EMBL" id="OWY98969.1"/>
    </source>
</evidence>
<reference evidence="3" key="1">
    <citation type="submission" date="2017-03" db="EMBL/GenBank/DDBJ databases">
        <title>Phytopthora megakarya and P. palmivora, two closely related causual agents of cacao black pod achieved similar genome size and gene model numbers by different mechanisms.</title>
        <authorList>
            <person name="Ali S."/>
            <person name="Shao J."/>
            <person name="Larry D.J."/>
            <person name="Kronmiller B."/>
            <person name="Shen D."/>
            <person name="Strem M.D."/>
            <person name="Melnick R.L."/>
            <person name="Guiltinan M.J."/>
            <person name="Tyler B.M."/>
            <person name="Meinhardt L.W."/>
            <person name="Bailey B.A."/>
        </authorList>
    </citation>
    <scope>NUCLEOTIDE SEQUENCE [LARGE SCALE GENOMIC DNA]</scope>
    <source>
        <strain evidence="3">zdho120</strain>
    </source>
</reference>
<evidence type="ECO:0000313" key="3">
    <source>
        <dbReference type="Proteomes" id="UP000198211"/>
    </source>
</evidence>